<name>A0A0E9S0I9_ANGAN</name>
<sequence length="25" mass="2869">MSFCYIPKKSANVDKIGSIKIQEIR</sequence>
<dbReference type="EMBL" id="GBXM01074544">
    <property type="protein sequence ID" value="JAH34033.1"/>
    <property type="molecule type" value="Transcribed_RNA"/>
</dbReference>
<dbReference type="AlphaFoldDB" id="A0A0E9S0I9"/>
<reference evidence="1" key="1">
    <citation type="submission" date="2014-11" db="EMBL/GenBank/DDBJ databases">
        <authorList>
            <person name="Amaro Gonzalez C."/>
        </authorList>
    </citation>
    <scope>NUCLEOTIDE SEQUENCE</scope>
</reference>
<reference evidence="1" key="2">
    <citation type="journal article" date="2015" name="Fish Shellfish Immunol.">
        <title>Early steps in the European eel (Anguilla anguilla)-Vibrio vulnificus interaction in the gills: Role of the RtxA13 toxin.</title>
        <authorList>
            <person name="Callol A."/>
            <person name="Pajuelo D."/>
            <person name="Ebbesson L."/>
            <person name="Teles M."/>
            <person name="MacKenzie S."/>
            <person name="Amaro C."/>
        </authorList>
    </citation>
    <scope>NUCLEOTIDE SEQUENCE</scope>
</reference>
<proteinExistence type="predicted"/>
<protein>
    <submittedName>
        <fullName evidence="1">Uncharacterized protein</fullName>
    </submittedName>
</protein>
<organism evidence="1">
    <name type="scientific">Anguilla anguilla</name>
    <name type="common">European freshwater eel</name>
    <name type="synonym">Muraena anguilla</name>
    <dbReference type="NCBI Taxonomy" id="7936"/>
    <lineage>
        <taxon>Eukaryota</taxon>
        <taxon>Metazoa</taxon>
        <taxon>Chordata</taxon>
        <taxon>Craniata</taxon>
        <taxon>Vertebrata</taxon>
        <taxon>Euteleostomi</taxon>
        <taxon>Actinopterygii</taxon>
        <taxon>Neopterygii</taxon>
        <taxon>Teleostei</taxon>
        <taxon>Anguilliformes</taxon>
        <taxon>Anguillidae</taxon>
        <taxon>Anguilla</taxon>
    </lineage>
</organism>
<accession>A0A0E9S0I9</accession>
<evidence type="ECO:0000313" key="1">
    <source>
        <dbReference type="EMBL" id="JAH34033.1"/>
    </source>
</evidence>